<dbReference type="InterPro" id="IPR000719">
    <property type="entry name" value="Prot_kinase_dom"/>
</dbReference>
<dbReference type="Gene3D" id="3.30.200.20">
    <property type="entry name" value="Phosphorylase Kinase, domain 1"/>
    <property type="match status" value="1"/>
</dbReference>
<keyword evidence="4" id="KW-0808">Transferase</keyword>
<evidence type="ECO:0000313" key="5">
    <source>
        <dbReference type="Proteomes" id="UP000238479"/>
    </source>
</evidence>
<dbReference type="PROSITE" id="PS50011">
    <property type="entry name" value="PROTEIN_KINASE_DOM"/>
    <property type="match status" value="1"/>
</dbReference>
<dbReference type="EMBL" id="PDCK01000039">
    <property type="protein sequence ID" value="PRQ59176.1"/>
    <property type="molecule type" value="Genomic_DNA"/>
</dbReference>
<dbReference type="Gene3D" id="1.10.510.10">
    <property type="entry name" value="Transferase(Phosphotransferase) domain 1"/>
    <property type="match status" value="1"/>
</dbReference>
<accession>A0A2P6SKI2</accession>
<dbReference type="InterPro" id="IPR001245">
    <property type="entry name" value="Ser-Thr/Tyr_kinase_cat_dom"/>
</dbReference>
<reference evidence="4 5" key="1">
    <citation type="journal article" date="2018" name="Nat. Genet.">
        <title>The Rosa genome provides new insights in the design of modern roses.</title>
        <authorList>
            <person name="Bendahmane M."/>
        </authorList>
    </citation>
    <scope>NUCLEOTIDE SEQUENCE [LARGE SCALE GENOMIC DNA]</scope>
    <source>
        <strain evidence="5">cv. Old Blush</strain>
    </source>
</reference>
<name>A0A2P6SKI2_ROSCH</name>
<dbReference type="SUPFAM" id="SSF56112">
    <property type="entry name" value="Protein kinase-like (PK-like)"/>
    <property type="match status" value="1"/>
</dbReference>
<proteinExistence type="predicted"/>
<dbReference type="InterPro" id="IPR011009">
    <property type="entry name" value="Kinase-like_dom_sf"/>
</dbReference>
<feature type="domain" description="Protein kinase" evidence="3">
    <location>
        <begin position="139"/>
        <end position="381"/>
    </location>
</feature>
<comment type="subcellular location">
    <subcellularLocation>
        <location evidence="1">Cell membrane</location>
    </subcellularLocation>
</comment>
<dbReference type="Gramene" id="PRQ59176">
    <property type="protein sequence ID" value="PRQ59176"/>
    <property type="gene ID" value="RchiOBHm_Chr1g0367291"/>
</dbReference>
<dbReference type="Pfam" id="PF07714">
    <property type="entry name" value="PK_Tyr_Ser-Thr"/>
    <property type="match status" value="1"/>
</dbReference>
<evidence type="ECO:0000313" key="4">
    <source>
        <dbReference type="EMBL" id="PRQ59176.1"/>
    </source>
</evidence>
<dbReference type="GO" id="GO:0004672">
    <property type="term" value="F:protein kinase activity"/>
    <property type="evidence" value="ECO:0007669"/>
    <property type="project" value="InterPro"/>
</dbReference>
<gene>
    <name evidence="4" type="ORF">RchiOBHm_Chr1g0367291</name>
</gene>
<comment type="caution">
    <text evidence="4">The sequence shown here is derived from an EMBL/GenBank/DDBJ whole genome shotgun (WGS) entry which is preliminary data.</text>
</comment>
<dbReference type="GO" id="GO:0005524">
    <property type="term" value="F:ATP binding"/>
    <property type="evidence" value="ECO:0007669"/>
    <property type="project" value="InterPro"/>
</dbReference>
<dbReference type="AlphaFoldDB" id="A0A2P6SKI2"/>
<dbReference type="Proteomes" id="UP000238479">
    <property type="component" value="Chromosome 1"/>
</dbReference>
<evidence type="ECO:0000256" key="2">
    <source>
        <dbReference type="ARBA" id="ARBA00022475"/>
    </source>
</evidence>
<keyword evidence="2" id="KW-0472">Membrane</keyword>
<dbReference type="GO" id="GO:0005886">
    <property type="term" value="C:plasma membrane"/>
    <property type="evidence" value="ECO:0007669"/>
    <property type="project" value="UniProtKB-SubCell"/>
</dbReference>
<keyword evidence="2" id="KW-1003">Cell membrane</keyword>
<sequence>MTSGGLRTSVKGYLIAQRVTVAQEINTVHDDETSINVTSNSTAADSVDHPPPLSVPETSASYGLSICDGNIPCFPMWSSAAKSMASYGAGTKSNSLPHNVPSSPQSEVEIPQTEVVTLQSFHLRSFHFNELKTATTNFCRPDSIMAQGGLGSVYKGWIYEHSFTAGEPGTSIAVVIKRFSQQRTLQSQKDWLTEANFLGHLEHPNLVKLIGYCLKDGMRLRVHEFISQGSLNIHLYERASLYKRLSWNQRMKIALGAAKGLAFLHSNEAKVIYGDFETSNILLDSDYNAKLYGYGSAMERLQGYRSHVSEADMAMYEDSVFPAAHSVFAAPETSNDHLTPKSDVYSYGVVLLEMLSGRRAFDSSRSLREETLLQFAKKISS</sequence>
<dbReference type="EC" id="2.7.-.-" evidence="4"/>
<keyword evidence="5" id="KW-1185">Reference proteome</keyword>
<evidence type="ECO:0000256" key="1">
    <source>
        <dbReference type="ARBA" id="ARBA00004236"/>
    </source>
</evidence>
<evidence type="ECO:0000259" key="3">
    <source>
        <dbReference type="PROSITE" id="PS50011"/>
    </source>
</evidence>
<organism evidence="4 5">
    <name type="scientific">Rosa chinensis</name>
    <name type="common">China rose</name>
    <dbReference type="NCBI Taxonomy" id="74649"/>
    <lineage>
        <taxon>Eukaryota</taxon>
        <taxon>Viridiplantae</taxon>
        <taxon>Streptophyta</taxon>
        <taxon>Embryophyta</taxon>
        <taxon>Tracheophyta</taxon>
        <taxon>Spermatophyta</taxon>
        <taxon>Magnoliopsida</taxon>
        <taxon>eudicotyledons</taxon>
        <taxon>Gunneridae</taxon>
        <taxon>Pentapetalae</taxon>
        <taxon>rosids</taxon>
        <taxon>fabids</taxon>
        <taxon>Rosales</taxon>
        <taxon>Rosaceae</taxon>
        <taxon>Rosoideae</taxon>
        <taxon>Rosoideae incertae sedis</taxon>
        <taxon>Rosa</taxon>
    </lineage>
</organism>
<dbReference type="PANTHER" id="PTHR45621">
    <property type="entry name" value="OS01G0588500 PROTEIN-RELATED"/>
    <property type="match status" value="1"/>
</dbReference>
<dbReference type="InterPro" id="IPR050823">
    <property type="entry name" value="Plant_Ser_Thr_Prot_Kinase"/>
</dbReference>
<protein>
    <submittedName>
        <fullName evidence="4">Putative transferase, protein kinase RLK-Pelle-RLCK-VIIa-2 family</fullName>
        <ecNumber evidence="4">2.7.-.-</ecNumber>
    </submittedName>
</protein>
<keyword evidence="4" id="KW-0418">Kinase</keyword>